<dbReference type="AlphaFoldDB" id="A0A645F7B4"/>
<name>A0A645F7B4_9ZZZZ</name>
<comment type="caution">
    <text evidence="1">The sequence shown here is derived from an EMBL/GenBank/DDBJ whole genome shotgun (WGS) entry which is preliminary data.</text>
</comment>
<reference evidence="1" key="1">
    <citation type="submission" date="2019-08" db="EMBL/GenBank/DDBJ databases">
        <authorList>
            <person name="Kucharzyk K."/>
            <person name="Murdoch R.W."/>
            <person name="Higgins S."/>
            <person name="Loffler F."/>
        </authorList>
    </citation>
    <scope>NUCLEOTIDE SEQUENCE</scope>
</reference>
<gene>
    <name evidence="1" type="ORF">SDC9_155655</name>
</gene>
<dbReference type="EMBL" id="VSSQ01054420">
    <property type="protein sequence ID" value="MPN08373.1"/>
    <property type="molecule type" value="Genomic_DNA"/>
</dbReference>
<proteinExistence type="predicted"/>
<protein>
    <submittedName>
        <fullName evidence="1">Uncharacterized protein</fullName>
    </submittedName>
</protein>
<sequence>MMIHDSADLEQLTGRPLLGFIPDGSQKLADRLIFGTVTQKDQTERLLSRLSLDLKDAQAHRLTLIQLGAASASKLQTTLSDQLKETEVELLERFDYDHLSEIGPDSQVVLVANPMISRSELKNVQELAQKAGARLFGTVIIAE</sequence>
<organism evidence="1">
    <name type="scientific">bioreactor metagenome</name>
    <dbReference type="NCBI Taxonomy" id="1076179"/>
    <lineage>
        <taxon>unclassified sequences</taxon>
        <taxon>metagenomes</taxon>
        <taxon>ecological metagenomes</taxon>
    </lineage>
</organism>
<accession>A0A645F7B4</accession>
<evidence type="ECO:0000313" key="1">
    <source>
        <dbReference type="EMBL" id="MPN08373.1"/>
    </source>
</evidence>